<dbReference type="PROSITE" id="PS50894">
    <property type="entry name" value="HPT"/>
    <property type="match status" value="1"/>
</dbReference>
<dbReference type="SUPFAM" id="SSF52172">
    <property type="entry name" value="CheY-like"/>
    <property type="match status" value="2"/>
</dbReference>
<dbReference type="Pfam" id="PF00072">
    <property type="entry name" value="Response_reg"/>
    <property type="match status" value="2"/>
</dbReference>
<dbReference type="PRINTS" id="PR00344">
    <property type="entry name" value="BCTRLSENSOR"/>
</dbReference>
<dbReference type="Gene3D" id="3.40.50.2300">
    <property type="match status" value="2"/>
</dbReference>
<dbReference type="InterPro" id="IPR008207">
    <property type="entry name" value="Sig_transdc_His_kin_Hpt_dom"/>
</dbReference>
<dbReference type="CDD" id="cd17546">
    <property type="entry name" value="REC_hyHK_CKI1_RcsC-like"/>
    <property type="match status" value="1"/>
</dbReference>
<keyword evidence="7" id="KW-0547">Nucleotide-binding</keyword>
<feature type="modified residue" description="4-aspartylphosphate" evidence="13">
    <location>
        <position position="458"/>
    </location>
</feature>
<keyword evidence="18" id="KW-1185">Reference proteome</keyword>
<evidence type="ECO:0000259" key="14">
    <source>
        <dbReference type="PROSITE" id="PS50109"/>
    </source>
</evidence>
<comment type="subcellular location">
    <subcellularLocation>
        <location evidence="2">Cell membrane</location>
        <topology evidence="2">Multi-pass membrane protein</topology>
    </subcellularLocation>
</comment>
<keyword evidence="17" id="KW-0808">Transferase</keyword>
<evidence type="ECO:0000256" key="2">
    <source>
        <dbReference type="ARBA" id="ARBA00004651"/>
    </source>
</evidence>
<evidence type="ECO:0000256" key="11">
    <source>
        <dbReference type="ARBA" id="ARBA00023136"/>
    </source>
</evidence>
<dbReference type="SUPFAM" id="SSF55874">
    <property type="entry name" value="ATPase domain of HSP90 chaperone/DNA topoisomerase II/histidine kinase"/>
    <property type="match status" value="1"/>
</dbReference>
<dbReference type="SUPFAM" id="SSF47384">
    <property type="entry name" value="Homodimeric domain of signal transducing histidine kinase"/>
    <property type="match status" value="1"/>
</dbReference>
<gene>
    <name evidence="17" type="ORF">IYQ_13238</name>
</gene>
<dbReference type="CDD" id="cd16922">
    <property type="entry name" value="HATPase_EvgS-ArcB-TorS-like"/>
    <property type="match status" value="1"/>
</dbReference>
<evidence type="ECO:0000313" key="18">
    <source>
        <dbReference type="Proteomes" id="UP000006428"/>
    </source>
</evidence>
<comment type="caution">
    <text evidence="17">The sequence shown here is derived from an EMBL/GenBank/DDBJ whole genome shotgun (WGS) entry which is preliminary data.</text>
</comment>
<keyword evidence="10" id="KW-0902">Two-component regulatory system</keyword>
<dbReference type="CDD" id="cd00088">
    <property type="entry name" value="HPT"/>
    <property type="match status" value="1"/>
</dbReference>
<keyword evidence="5 13" id="KW-0597">Phosphoprotein</keyword>
<reference evidence="17 18" key="1">
    <citation type="journal article" date="2012" name="Front. Microbiol.">
        <title>Draft Genome Sequence of the Virulent Strain 01-B526 of the Fish Pathogen Aeromonas salmonicida.</title>
        <authorList>
            <person name="Charette S.J."/>
            <person name="Brochu F."/>
            <person name="Boyle B."/>
            <person name="Filion G."/>
            <person name="Tanaka K.H."/>
            <person name="Derome N."/>
        </authorList>
    </citation>
    <scope>NUCLEOTIDE SEQUENCE [LARGE SCALE GENOMIC DNA]</scope>
    <source>
        <strain evidence="17 18">01-B526</strain>
    </source>
</reference>
<dbReference type="PANTHER" id="PTHR45339:SF1">
    <property type="entry name" value="HYBRID SIGNAL TRANSDUCTION HISTIDINE KINASE J"/>
    <property type="match status" value="1"/>
</dbReference>
<feature type="domain" description="Histidine kinase" evidence="14">
    <location>
        <begin position="166"/>
        <end position="387"/>
    </location>
</feature>
<proteinExistence type="predicted"/>
<dbReference type="InterPro" id="IPR036641">
    <property type="entry name" value="HPT_dom_sf"/>
</dbReference>
<dbReference type="Gene3D" id="1.20.120.160">
    <property type="entry name" value="HPT domain"/>
    <property type="match status" value="1"/>
</dbReference>
<dbReference type="EMBL" id="AGVO01000050">
    <property type="protein sequence ID" value="EHI51948.1"/>
    <property type="molecule type" value="Genomic_DNA"/>
</dbReference>
<evidence type="ECO:0000313" key="17">
    <source>
        <dbReference type="EMBL" id="EHI51948.1"/>
    </source>
</evidence>
<dbReference type="Gene3D" id="1.10.287.130">
    <property type="match status" value="1"/>
</dbReference>
<evidence type="ECO:0000256" key="9">
    <source>
        <dbReference type="ARBA" id="ARBA00022989"/>
    </source>
</evidence>
<dbReference type="CDD" id="cd00082">
    <property type="entry name" value="HisKA"/>
    <property type="match status" value="1"/>
</dbReference>
<sequence length="890" mass="98333">MRQRIGDIRLSGPAAALTARRKVIQVLTCIDKNPTFVAPLAGTTSELVRQLTATTDSLQLQLWLESHTQELWVSLSADEPLQHSPSGAAHGNIRLVPHSDTDIALVCHLPHWPDDALLLQMQMQQQFAEPTRDELFAVMQTKNQELEQAYELAESATRAKSDFLANMSHEIRTPMNAILGMAHLALQTRLDPQQADYVGKIQRSAQHLLGIINDILDFSKIEAGKLDLEQIEFDLDHVLENLATLVGEKAEAKGIELLFEVDHQLDTLLYGDPLRLGQILINYANNAVKFTEQGEILVKVTCLEKLPKEVLLHCSVQDTGIGMSQEQQQRLFQSFQQADSSTTRKYGGTGLGLAISRELAALMGGEVGVQSEPGKGSTFWFTARLGRGRYRSRYLPSLDLRGRRMLVADDSASARTILAALLRSMSFVVDTAESGQQALQMIASAEQEGNAYEVVLLDWHMPGLDGIETGRRLIARGLGKRLYRVMVTGYGREEVFREAQSAGFDRVLVKPVCASVLFDTIIGLFGHQTTAITLKPPQPTHSYRFDGLRILLAEDNELNQQVAMELLRAVGADVSIAGNGAIALQMAAQQPYDLILMDMQMPVMDGLAATRQLRQQESDGHQIPILAMTANVMAGDRERCLAAGMDDHIAKPIDPDKLYAALQRWVPAFSRETDATRKTSPSPQDMPLLPQLKALGLNAEAALQRLMHNWEWYQDLLQRFAQQGTQPMQSLITALQTNDREEAHRQAHTLKGIAATLGADPLRDISARLESALSRGDDTTSLLPLAEQGLQMQQQLSDGVLALLPTQTAPGLPEQEPTDIAPLLAQLTQLLVEDDAEALTLFQQHQKQLTGQLGETASTMADAMTRFRFTDALAHLQQVRALRPDLFNQE</sequence>
<organism evidence="17 18">
    <name type="scientific">Aeromonas salmonicida subsp. salmonicida 01-B526</name>
    <dbReference type="NCBI Taxonomy" id="1076135"/>
    <lineage>
        <taxon>Bacteria</taxon>
        <taxon>Pseudomonadati</taxon>
        <taxon>Pseudomonadota</taxon>
        <taxon>Gammaproteobacteria</taxon>
        <taxon>Aeromonadales</taxon>
        <taxon>Aeromonadaceae</taxon>
        <taxon>Aeromonas</taxon>
    </lineage>
</organism>
<dbReference type="GO" id="GO:0016301">
    <property type="term" value="F:kinase activity"/>
    <property type="evidence" value="ECO:0007669"/>
    <property type="project" value="UniProtKB-KW"/>
</dbReference>
<feature type="domain" description="Response regulatory" evidence="15">
    <location>
        <begin position="404"/>
        <end position="525"/>
    </location>
</feature>
<dbReference type="PROSITE" id="PS50110">
    <property type="entry name" value="RESPONSE_REGULATORY"/>
    <property type="match status" value="2"/>
</dbReference>
<keyword evidence="8" id="KW-0067">ATP-binding</keyword>
<dbReference type="Proteomes" id="UP000006428">
    <property type="component" value="Unassembled WGS sequence"/>
</dbReference>
<evidence type="ECO:0000256" key="8">
    <source>
        <dbReference type="ARBA" id="ARBA00022840"/>
    </source>
</evidence>
<dbReference type="Gene3D" id="3.30.565.10">
    <property type="entry name" value="Histidine kinase-like ATPase, C-terminal domain"/>
    <property type="match status" value="1"/>
</dbReference>
<keyword evidence="11" id="KW-0472">Membrane</keyword>
<dbReference type="InterPro" id="IPR001789">
    <property type="entry name" value="Sig_transdc_resp-reg_receiver"/>
</dbReference>
<dbReference type="InterPro" id="IPR004358">
    <property type="entry name" value="Sig_transdc_His_kin-like_C"/>
</dbReference>
<dbReference type="SMART" id="SM00387">
    <property type="entry name" value="HATPase_c"/>
    <property type="match status" value="1"/>
</dbReference>
<feature type="domain" description="Response regulatory" evidence="15">
    <location>
        <begin position="549"/>
        <end position="666"/>
    </location>
</feature>
<evidence type="ECO:0000256" key="12">
    <source>
        <dbReference type="PROSITE-ProRule" id="PRU00110"/>
    </source>
</evidence>
<dbReference type="EC" id="2.7.13.3" evidence="3"/>
<evidence type="ECO:0000259" key="16">
    <source>
        <dbReference type="PROSITE" id="PS50894"/>
    </source>
</evidence>
<feature type="domain" description="HPt" evidence="16">
    <location>
        <begin position="709"/>
        <end position="800"/>
    </location>
</feature>
<comment type="catalytic activity">
    <reaction evidence="1">
        <text>ATP + protein L-histidine = ADP + protein N-phospho-L-histidine.</text>
        <dbReference type="EC" id="2.7.13.3"/>
    </reaction>
</comment>
<dbReference type="Pfam" id="PF01627">
    <property type="entry name" value="Hpt"/>
    <property type="match status" value="1"/>
</dbReference>
<dbReference type="SMART" id="SM00448">
    <property type="entry name" value="REC"/>
    <property type="match status" value="2"/>
</dbReference>
<dbReference type="Pfam" id="PF02518">
    <property type="entry name" value="HATPase_c"/>
    <property type="match status" value="1"/>
</dbReference>
<name>A0ABN0DY68_AERSS</name>
<feature type="modified residue" description="Phosphohistidine" evidence="12">
    <location>
        <position position="748"/>
    </location>
</feature>
<dbReference type="SUPFAM" id="SSF47226">
    <property type="entry name" value="Histidine-containing phosphotransfer domain, HPT domain"/>
    <property type="match status" value="1"/>
</dbReference>
<evidence type="ECO:0000256" key="7">
    <source>
        <dbReference type="ARBA" id="ARBA00022741"/>
    </source>
</evidence>
<feature type="modified residue" description="4-aspartylphosphate" evidence="13">
    <location>
        <position position="598"/>
    </location>
</feature>
<evidence type="ECO:0000256" key="3">
    <source>
        <dbReference type="ARBA" id="ARBA00012438"/>
    </source>
</evidence>
<dbReference type="PANTHER" id="PTHR45339">
    <property type="entry name" value="HYBRID SIGNAL TRANSDUCTION HISTIDINE KINASE J"/>
    <property type="match status" value="1"/>
</dbReference>
<keyword evidence="9" id="KW-1133">Transmembrane helix</keyword>
<accession>A0ABN0DY68</accession>
<dbReference type="InterPro" id="IPR036097">
    <property type="entry name" value="HisK_dim/P_sf"/>
</dbReference>
<keyword evidence="17" id="KW-0418">Kinase</keyword>
<evidence type="ECO:0000259" key="15">
    <source>
        <dbReference type="PROSITE" id="PS50110"/>
    </source>
</evidence>
<dbReference type="RefSeq" id="WP_005316326.1">
    <property type="nucleotide sequence ID" value="NZ_AGVO01000050.1"/>
</dbReference>
<dbReference type="InterPro" id="IPR005467">
    <property type="entry name" value="His_kinase_dom"/>
</dbReference>
<protein>
    <recommendedName>
        <fullName evidence="3">histidine kinase</fullName>
        <ecNumber evidence="3">2.7.13.3</ecNumber>
    </recommendedName>
</protein>
<dbReference type="Pfam" id="PF00512">
    <property type="entry name" value="HisKA"/>
    <property type="match status" value="1"/>
</dbReference>
<evidence type="ECO:0000256" key="4">
    <source>
        <dbReference type="ARBA" id="ARBA00022475"/>
    </source>
</evidence>
<evidence type="ECO:0000256" key="1">
    <source>
        <dbReference type="ARBA" id="ARBA00000085"/>
    </source>
</evidence>
<keyword evidence="4" id="KW-1003">Cell membrane</keyword>
<dbReference type="InterPro" id="IPR036890">
    <property type="entry name" value="HATPase_C_sf"/>
</dbReference>
<evidence type="ECO:0000256" key="5">
    <source>
        <dbReference type="ARBA" id="ARBA00022553"/>
    </source>
</evidence>
<dbReference type="PROSITE" id="PS50109">
    <property type="entry name" value="HIS_KIN"/>
    <property type="match status" value="1"/>
</dbReference>
<dbReference type="InterPro" id="IPR003594">
    <property type="entry name" value="HATPase_dom"/>
</dbReference>
<dbReference type="InterPro" id="IPR003661">
    <property type="entry name" value="HisK_dim/P_dom"/>
</dbReference>
<evidence type="ECO:0000256" key="6">
    <source>
        <dbReference type="ARBA" id="ARBA00022692"/>
    </source>
</evidence>
<evidence type="ECO:0000256" key="10">
    <source>
        <dbReference type="ARBA" id="ARBA00023012"/>
    </source>
</evidence>
<evidence type="ECO:0000256" key="13">
    <source>
        <dbReference type="PROSITE-ProRule" id="PRU00169"/>
    </source>
</evidence>
<keyword evidence="6" id="KW-0812">Transmembrane</keyword>
<dbReference type="SMART" id="SM00388">
    <property type="entry name" value="HisKA"/>
    <property type="match status" value="1"/>
</dbReference>
<dbReference type="InterPro" id="IPR011006">
    <property type="entry name" value="CheY-like_superfamily"/>
</dbReference>